<evidence type="ECO:0000313" key="2">
    <source>
        <dbReference type="EMBL" id="ALA67560.1"/>
    </source>
</evidence>
<accession>A0A0K2H0J4</accession>
<organism evidence="2 3">
    <name type="scientific">Corynebacterium lactis RW2-5</name>
    <dbReference type="NCBI Taxonomy" id="1408189"/>
    <lineage>
        <taxon>Bacteria</taxon>
        <taxon>Bacillati</taxon>
        <taxon>Actinomycetota</taxon>
        <taxon>Actinomycetes</taxon>
        <taxon>Mycobacteriales</taxon>
        <taxon>Corynebacteriaceae</taxon>
        <taxon>Corynebacterium</taxon>
    </lineage>
</organism>
<dbReference type="OrthoDB" id="4410004at2"/>
<dbReference type="Pfam" id="PF14594">
    <property type="entry name" value="Sipho_Gp37"/>
    <property type="match status" value="1"/>
</dbReference>
<sequence>MGVSKRQDEHDQIMAAALAQRGKRERLRREPPLVRLWEPTNTGLELRGRVAGEYSGDAEVIVNDTGAATIVFPEDHHLAQWCLQWWRRDKENVVLTIDKDGSRWGGTMDDCTTEQNEDGERTVTVSFLHDYEQFKHLACWPNPFTPSGLQVPKVWQLIGPAAYILKVTLFANLFRQFGSLWQLPEDPLDPRTWVRGFDYRDWPVLVKPKSVLLDDSPIRYLHSKMTYWHDLAVPILSEARLMVECRRWLVGDPQPWPGAGLYRNGQLIVDIVDKSGWWEETATGGTVAHGLARTALEAADNVIDEVRFLSDAPPDRAEYRRGWLGTKPRAPWVVYRTNAPYNTAVSTTYSYKPATVAQVTVGGKSMPGINEFMSATNKLIFNILGSFILQPGLGSVVDTALNPLYSDTILAYMSFRSPLRTRRLGWGHYMENFQTGGDSAYTLSSLLALRKGFWDTKEKVSHEFKIADGAPYLIGDQGRGHFFLGDRIGVEIPGAREGRIDVSQCISLRLSWAADKPHEWEATIGSWPEIDPVEWAINQIKELAAGQKENGLL</sequence>
<protein>
    <submittedName>
        <fullName evidence="2">Tail protein</fullName>
    </submittedName>
</protein>
<reference evidence="2 3" key="1">
    <citation type="submission" date="2013-10" db="EMBL/GenBank/DDBJ databases">
        <title>Complete genome sequence of Corynebacterium lactis DSM 45799(T), isolated from raw cow milk.</title>
        <authorList>
            <person name="Ruckert C."/>
            <person name="Albersmeier A."/>
            <person name="Lipski A."/>
            <person name="Kalinowski J."/>
        </authorList>
    </citation>
    <scope>NUCLEOTIDE SEQUENCE [LARGE SCALE GENOMIC DNA]</scope>
    <source>
        <strain evidence="2 3">RW2-5</strain>
    </source>
</reference>
<dbReference type="RefSeq" id="WP_053412315.1">
    <property type="nucleotide sequence ID" value="NZ_CP006841.1"/>
</dbReference>
<dbReference type="AlphaFoldDB" id="A0A0K2H0J4"/>
<dbReference type="PATRIC" id="fig|1408189.4.peg.1457"/>
<proteinExistence type="predicted"/>
<gene>
    <name evidence="2" type="ORF">CLAC_07275</name>
</gene>
<name>A0A0K2H0J4_9CORY</name>
<keyword evidence="3" id="KW-1185">Reference proteome</keyword>
<dbReference type="EMBL" id="CP006841">
    <property type="protein sequence ID" value="ALA67560.1"/>
    <property type="molecule type" value="Genomic_DNA"/>
</dbReference>
<dbReference type="InterPro" id="IPR029432">
    <property type="entry name" value="Gp28/Gp37-like_dom"/>
</dbReference>
<feature type="domain" description="Gp28/Gp37-like" evidence="1">
    <location>
        <begin position="34"/>
        <end position="526"/>
    </location>
</feature>
<evidence type="ECO:0000313" key="3">
    <source>
        <dbReference type="Proteomes" id="UP000058446"/>
    </source>
</evidence>
<dbReference type="KEGG" id="clw:CLAC_07275"/>
<evidence type="ECO:0000259" key="1">
    <source>
        <dbReference type="Pfam" id="PF14594"/>
    </source>
</evidence>
<dbReference type="Proteomes" id="UP000058446">
    <property type="component" value="Chromosome"/>
</dbReference>
<dbReference type="STRING" id="1408189.CLAC_07275"/>